<reference evidence="3" key="1">
    <citation type="submission" date="2016-11" db="EMBL/GenBank/DDBJ databases">
        <authorList>
            <person name="Varghese N."/>
            <person name="Submissions S."/>
        </authorList>
    </citation>
    <scope>NUCLEOTIDE SEQUENCE [LARGE SCALE GENOMIC DNA]</scope>
    <source>
        <strain evidence="3">GAS401</strain>
    </source>
</reference>
<feature type="region of interest" description="Disordered" evidence="1">
    <location>
        <begin position="154"/>
        <end position="187"/>
    </location>
</feature>
<dbReference type="Proteomes" id="UP000184096">
    <property type="component" value="Chromosome I"/>
</dbReference>
<dbReference type="EMBL" id="LT670849">
    <property type="protein sequence ID" value="SHN86460.1"/>
    <property type="molecule type" value="Genomic_DNA"/>
</dbReference>
<sequence length="504" mass="50884">MAKGTDNRRGGFDVGETGGALSGLLADEEELDRGALWRLGTWAAASVGAVIVALIANHSSVGVRHEQSASADLLKQAQQLQLTTRESQNETRRLSSAVDTLNSDRDRLYSRVAVLEQGLDSVTGAISRQSSASPAPQAAASQVSASQVSSSQVSSSQIGAGQTSANQAGAGQGSSSQAGANQGTATQSIASTAAPTISAPSALAAQTTPPLPAAPATTASIDPSATVVKPTPAPMAAAVATTAPAVAEKAATTAKQDKQAATAVTSEPGSSAKSAIEPQANAAQPSGSLVASKSIMAPPDPAAGKLLEPPSLPKIPPSASTPQVASVAPKASDEPESASSAAAPELVVSRTEFGVDVGGANSIPGLRALWRGLLKSRSNGALTKLRPMIVIKENNNGLGMQLRLVAGPINDAAAAAKICASLTVSDRGCSTAVFEGQRLAFGADEADVSKFEAVKPESGDKSASGALRSSSHRHYYSTKRPKTEDAPAKPEQSTFSSLIFGKRQ</sequence>
<feature type="region of interest" description="Disordered" evidence="1">
    <location>
        <begin position="253"/>
        <end position="343"/>
    </location>
</feature>
<protein>
    <recommendedName>
        <fullName evidence="4">SPOR domain-containing protein</fullName>
    </recommendedName>
</protein>
<gene>
    <name evidence="2" type="ORF">SAMN05444170_6697</name>
</gene>
<feature type="compositionally biased region" description="Polar residues" evidence="1">
    <location>
        <begin position="264"/>
        <end position="273"/>
    </location>
</feature>
<name>A0A1M7UU39_9BRAD</name>
<feature type="compositionally biased region" description="Polar residues" evidence="1">
    <location>
        <begin position="281"/>
        <end position="291"/>
    </location>
</feature>
<feature type="compositionally biased region" description="Basic residues" evidence="1">
    <location>
        <begin position="470"/>
        <end position="480"/>
    </location>
</feature>
<dbReference type="RefSeq" id="WP_072824566.1">
    <property type="nucleotide sequence ID" value="NZ_LT670849.1"/>
</dbReference>
<proteinExistence type="predicted"/>
<evidence type="ECO:0000313" key="2">
    <source>
        <dbReference type="EMBL" id="SHN86460.1"/>
    </source>
</evidence>
<accession>A0A1M7UU39</accession>
<feature type="region of interest" description="Disordered" evidence="1">
    <location>
        <begin position="454"/>
        <end position="504"/>
    </location>
</feature>
<feature type="compositionally biased region" description="Low complexity" evidence="1">
    <location>
        <begin position="253"/>
        <end position="263"/>
    </location>
</feature>
<organism evidence="2 3">
    <name type="scientific">Bradyrhizobium erythrophlei</name>
    <dbReference type="NCBI Taxonomy" id="1437360"/>
    <lineage>
        <taxon>Bacteria</taxon>
        <taxon>Pseudomonadati</taxon>
        <taxon>Pseudomonadota</taxon>
        <taxon>Alphaproteobacteria</taxon>
        <taxon>Hyphomicrobiales</taxon>
        <taxon>Nitrobacteraceae</taxon>
        <taxon>Bradyrhizobium</taxon>
    </lineage>
</organism>
<evidence type="ECO:0008006" key="4">
    <source>
        <dbReference type="Google" id="ProtNLM"/>
    </source>
</evidence>
<dbReference type="AlphaFoldDB" id="A0A1M7UU39"/>
<keyword evidence="3" id="KW-1185">Reference proteome</keyword>
<evidence type="ECO:0000256" key="1">
    <source>
        <dbReference type="SAM" id="MobiDB-lite"/>
    </source>
</evidence>
<dbReference type="OrthoDB" id="8256189at2"/>
<evidence type="ECO:0000313" key="3">
    <source>
        <dbReference type="Proteomes" id="UP000184096"/>
    </source>
</evidence>